<evidence type="ECO:0000256" key="1">
    <source>
        <dbReference type="ARBA" id="ARBA00004123"/>
    </source>
</evidence>
<protein>
    <submittedName>
        <fullName evidence="6">Proline, glutamate and leucine rich protein 1</fullName>
    </submittedName>
</protein>
<dbReference type="InterPro" id="IPR011989">
    <property type="entry name" value="ARM-like"/>
</dbReference>
<evidence type="ECO:0000313" key="7">
    <source>
        <dbReference type="Proteomes" id="UP001307889"/>
    </source>
</evidence>
<proteinExistence type="inferred from homology"/>
<evidence type="ECO:0000256" key="2">
    <source>
        <dbReference type="ARBA" id="ARBA00010511"/>
    </source>
</evidence>
<dbReference type="Proteomes" id="UP001307889">
    <property type="component" value="Chromosome 6"/>
</dbReference>
<dbReference type="InterPro" id="IPR012583">
    <property type="entry name" value="RIX1_N"/>
</dbReference>
<evidence type="ECO:0000256" key="4">
    <source>
        <dbReference type="SAM" id="MobiDB-lite"/>
    </source>
</evidence>
<organism evidence="6 7">
    <name type="scientific">Nesidiocoris tenuis</name>
    <dbReference type="NCBI Taxonomy" id="355587"/>
    <lineage>
        <taxon>Eukaryota</taxon>
        <taxon>Metazoa</taxon>
        <taxon>Ecdysozoa</taxon>
        <taxon>Arthropoda</taxon>
        <taxon>Hexapoda</taxon>
        <taxon>Insecta</taxon>
        <taxon>Pterygota</taxon>
        <taxon>Neoptera</taxon>
        <taxon>Paraneoptera</taxon>
        <taxon>Hemiptera</taxon>
        <taxon>Heteroptera</taxon>
        <taxon>Panheteroptera</taxon>
        <taxon>Cimicomorpha</taxon>
        <taxon>Miridae</taxon>
        <taxon>Dicyphina</taxon>
        <taxon>Nesidiocoris</taxon>
    </lineage>
</organism>
<dbReference type="EMBL" id="AP028914">
    <property type="protein sequence ID" value="BES95503.1"/>
    <property type="molecule type" value="Genomic_DNA"/>
</dbReference>
<sequence>MTSIVDSLEIIALRGGESALLQYLSALDENRVLSSESEDSKEAIALTNKLLNESSTRRAGLLILRCLLGQLQTDLLQANAVSWLQQTVKGLTQIDSPDTVIAAVDLLKILLPISSRFPDSRKETSLSLIGKISESLYEQRNNFTSVAFILDALLVVQDEYNKGMYAWKDRWEHFLLSLTEKSERLVYLAGKCYLGLAWSGHSGTDHINFKNNWLNQFKNLSWYQHRILDKLIVNLPEVNQFSRGSHRAPTYDVPTVDESIPFVRISRLTSQFVGLSTFVKVMLLGKYPVSKRILPDLVFSVICRGLAVTVHVLRNHVTSDTVPLLAQLSRLHTACLTTLEALIKSCRTNLLSYGPIICKLVSQVLKSTQTEERAYGQEKPFRSVRKSAYECLRTWLTAASCSSGIEKHPEIVEFIISDIYFKKPAVILNLSSKTVKGRMGKKQRQALMNQTIDSKGDFLFNVQANKEICRAALETIPAILEASSSLMKPSLHKNLQTIICNRILAVQLNTDGNVPLPYSDQFCRLALYESFASLCLNYHPNFPPPLTYAARILENGIHDQCPEVSRFCSLAMSCVDKMLRPIGPTLCFPIEIDEAVDEKRVHFSETNQFIDIRPEPIFASTKPEKLDEVNETPSAAVLAVNPLLEDVEMSEFDFLDQPPLVVENTREAEDKIVQIEGGKVENVPEPNSSAEKRKNSVPSEDSPKKSKLDVRTTSPQASPEMTSFKEATSNLTTEPAGSSVETPLTQEIEDAAVVAENELEEEMLNSFVDEVV</sequence>
<feature type="compositionally biased region" description="Basic and acidic residues" evidence="4">
    <location>
        <begin position="701"/>
        <end position="710"/>
    </location>
</feature>
<dbReference type="InterPro" id="IPR016024">
    <property type="entry name" value="ARM-type_fold"/>
</dbReference>
<dbReference type="Pfam" id="PF08167">
    <property type="entry name" value="RIX1"/>
    <property type="match status" value="1"/>
</dbReference>
<dbReference type="Gene3D" id="1.25.10.10">
    <property type="entry name" value="Leucine-rich Repeat Variant"/>
    <property type="match status" value="1"/>
</dbReference>
<keyword evidence="3" id="KW-0539">Nucleus</keyword>
<comment type="similarity">
    <text evidence="2">Belongs to the RIX1/PELP1 family.</text>
</comment>
<keyword evidence="7" id="KW-1185">Reference proteome</keyword>
<dbReference type="PANTHER" id="PTHR34105">
    <property type="entry name" value="PROLINE-, GLUTAMIC ACID- AND LEUCINE-RICH PROTEIN 1"/>
    <property type="match status" value="1"/>
</dbReference>
<reference evidence="6 7" key="1">
    <citation type="submission" date="2023-09" db="EMBL/GenBank/DDBJ databases">
        <title>Nesidiocoris tenuis whole genome shotgun sequence.</title>
        <authorList>
            <person name="Shibata T."/>
            <person name="Shimoda M."/>
            <person name="Kobayashi T."/>
            <person name="Uehara T."/>
        </authorList>
    </citation>
    <scope>NUCLEOTIDE SEQUENCE [LARGE SCALE GENOMIC DNA]</scope>
    <source>
        <strain evidence="6 7">Japan</strain>
    </source>
</reference>
<feature type="compositionally biased region" description="Polar residues" evidence="4">
    <location>
        <begin position="711"/>
        <end position="743"/>
    </location>
</feature>
<evidence type="ECO:0000313" key="6">
    <source>
        <dbReference type="EMBL" id="BES95503.1"/>
    </source>
</evidence>
<evidence type="ECO:0000259" key="5">
    <source>
        <dbReference type="Pfam" id="PF08167"/>
    </source>
</evidence>
<feature type="region of interest" description="Disordered" evidence="4">
    <location>
        <begin position="672"/>
        <end position="743"/>
    </location>
</feature>
<name>A0ABN7ATG6_9HEMI</name>
<dbReference type="SUPFAM" id="SSF48371">
    <property type="entry name" value="ARM repeat"/>
    <property type="match status" value="1"/>
</dbReference>
<evidence type="ECO:0000256" key="3">
    <source>
        <dbReference type="ARBA" id="ARBA00023242"/>
    </source>
</evidence>
<feature type="domain" description="Pre-rRNA-processing protein RIX1 N-terminal" evidence="5">
    <location>
        <begin position="20"/>
        <end position="153"/>
    </location>
</feature>
<gene>
    <name evidence="6" type="ORF">NTJ_08312</name>
</gene>
<accession>A0ABN7ATG6</accession>
<comment type="subcellular location">
    <subcellularLocation>
        <location evidence="1">Nucleus</location>
    </subcellularLocation>
</comment>
<dbReference type="PANTHER" id="PTHR34105:SF1">
    <property type="entry name" value="PROLINE-, GLUTAMIC ACID- AND LEUCINE-RICH PROTEIN 1"/>
    <property type="match status" value="1"/>
</dbReference>